<dbReference type="AlphaFoldDB" id="A0A8D9BSV9"/>
<dbReference type="EMBL" id="HBUF01673827">
    <property type="protein sequence ID" value="CAG6790983.1"/>
    <property type="molecule type" value="Transcribed_RNA"/>
</dbReference>
<evidence type="ECO:0000313" key="2">
    <source>
        <dbReference type="EMBL" id="CAG6790985.1"/>
    </source>
</evidence>
<feature type="region of interest" description="Disordered" evidence="1">
    <location>
        <begin position="1"/>
        <end position="63"/>
    </location>
</feature>
<feature type="compositionally biased region" description="Polar residues" evidence="1">
    <location>
        <begin position="26"/>
        <end position="47"/>
    </location>
</feature>
<dbReference type="EMBL" id="HBUF01673828">
    <property type="protein sequence ID" value="CAG6790985.1"/>
    <property type="molecule type" value="Transcribed_RNA"/>
</dbReference>
<accession>A0A8D9BSV9</accession>
<feature type="compositionally biased region" description="Acidic residues" evidence="1">
    <location>
        <begin position="8"/>
        <end position="24"/>
    </location>
</feature>
<organism evidence="2">
    <name type="scientific">Cacopsylla melanoneura</name>
    <dbReference type="NCBI Taxonomy" id="428564"/>
    <lineage>
        <taxon>Eukaryota</taxon>
        <taxon>Metazoa</taxon>
        <taxon>Ecdysozoa</taxon>
        <taxon>Arthropoda</taxon>
        <taxon>Hexapoda</taxon>
        <taxon>Insecta</taxon>
        <taxon>Pterygota</taxon>
        <taxon>Neoptera</taxon>
        <taxon>Paraneoptera</taxon>
        <taxon>Hemiptera</taxon>
        <taxon>Sternorrhyncha</taxon>
        <taxon>Psylloidea</taxon>
        <taxon>Psyllidae</taxon>
        <taxon>Psyllinae</taxon>
        <taxon>Cacopsylla</taxon>
    </lineage>
</organism>
<reference evidence="2" key="1">
    <citation type="submission" date="2021-05" db="EMBL/GenBank/DDBJ databases">
        <authorList>
            <person name="Alioto T."/>
            <person name="Alioto T."/>
            <person name="Gomez Garrido J."/>
        </authorList>
    </citation>
    <scope>NUCLEOTIDE SEQUENCE</scope>
</reference>
<evidence type="ECO:0000256" key="1">
    <source>
        <dbReference type="SAM" id="MobiDB-lite"/>
    </source>
</evidence>
<name>A0A8D9BSV9_9HEMI</name>
<protein>
    <submittedName>
        <fullName evidence="2">Uncharacterized protein</fullName>
    </submittedName>
</protein>
<proteinExistence type="predicted"/>
<sequence>MEPKTEYDDNSVEDITLDDDDEDYSQAGTSQMDNSQGNFGNWQQMVGDQTGDDVFSGQDTGAQNSQDQIFLQKVRQLNQLLPKLTRPNIPPKSKTTESIASEIRQAQSRITEHYHGQC</sequence>